<dbReference type="Proteomes" id="UP001470230">
    <property type="component" value="Unassembled WGS sequence"/>
</dbReference>
<keyword evidence="1" id="KW-0472">Membrane</keyword>
<sequence>MFFLIISLSRCQNHLNFTSTDFITYKEIVVNMNPLDRIEIELFEEAYFSSLAEFDGLSLTIDIKKPNGRVVTYGPFDHNMKIIGLKYKNNICTLKFFNEGTRRIKFAIGIRSFDYLDDKFLEMYNFPILKYEKEVLSEKMKDQLIFERKTHKDGTEMWEIFVIVFGSFYTGYFIYGSCFAYCFYNCCCKKKKA</sequence>
<evidence type="ECO:0000313" key="2">
    <source>
        <dbReference type="EMBL" id="KAK8881371.1"/>
    </source>
</evidence>
<feature type="transmembrane region" description="Helical" evidence="1">
    <location>
        <begin position="160"/>
        <end position="184"/>
    </location>
</feature>
<keyword evidence="1" id="KW-1133">Transmembrane helix</keyword>
<keyword evidence="3" id="KW-1185">Reference proteome</keyword>
<evidence type="ECO:0000256" key="1">
    <source>
        <dbReference type="SAM" id="Phobius"/>
    </source>
</evidence>
<dbReference type="EMBL" id="JAPFFF010000010">
    <property type="protein sequence ID" value="KAK8881371.1"/>
    <property type="molecule type" value="Genomic_DNA"/>
</dbReference>
<keyword evidence="1" id="KW-0812">Transmembrane</keyword>
<accession>A0ABR2JRG7</accession>
<reference evidence="2 3" key="1">
    <citation type="submission" date="2024-04" db="EMBL/GenBank/DDBJ databases">
        <title>Tritrichomonas musculus Genome.</title>
        <authorList>
            <person name="Alves-Ferreira E."/>
            <person name="Grigg M."/>
            <person name="Lorenzi H."/>
            <person name="Galac M."/>
        </authorList>
    </citation>
    <scope>NUCLEOTIDE SEQUENCE [LARGE SCALE GENOMIC DNA]</scope>
    <source>
        <strain evidence="2 3">EAF2021</strain>
    </source>
</reference>
<comment type="caution">
    <text evidence="2">The sequence shown here is derived from an EMBL/GenBank/DDBJ whole genome shotgun (WGS) entry which is preliminary data.</text>
</comment>
<evidence type="ECO:0008006" key="4">
    <source>
        <dbReference type="Google" id="ProtNLM"/>
    </source>
</evidence>
<organism evidence="2 3">
    <name type="scientific">Tritrichomonas musculus</name>
    <dbReference type="NCBI Taxonomy" id="1915356"/>
    <lineage>
        <taxon>Eukaryota</taxon>
        <taxon>Metamonada</taxon>
        <taxon>Parabasalia</taxon>
        <taxon>Tritrichomonadida</taxon>
        <taxon>Tritrichomonadidae</taxon>
        <taxon>Tritrichomonas</taxon>
    </lineage>
</organism>
<name>A0ABR2JRG7_9EUKA</name>
<evidence type="ECO:0000313" key="3">
    <source>
        <dbReference type="Proteomes" id="UP001470230"/>
    </source>
</evidence>
<gene>
    <name evidence="2" type="ORF">M9Y10_004107</name>
</gene>
<proteinExistence type="predicted"/>
<protein>
    <recommendedName>
        <fullName evidence="4">GOLD domain-containing protein</fullName>
    </recommendedName>
</protein>